<feature type="non-terminal residue" evidence="1">
    <location>
        <position position="1"/>
    </location>
</feature>
<proteinExistence type="predicted"/>
<dbReference type="AlphaFoldDB" id="A0A0F9A3M5"/>
<sequence>HARQNLNHTLYETPTPAVRKIVFEPLAHDAWLGGGDYVVYGPGG</sequence>
<gene>
    <name evidence="1" type="ORF">LCGC14_2618770</name>
</gene>
<dbReference type="EMBL" id="LAZR01044638">
    <property type="protein sequence ID" value="KKL04164.1"/>
    <property type="molecule type" value="Genomic_DNA"/>
</dbReference>
<name>A0A0F9A3M5_9ZZZZ</name>
<comment type="caution">
    <text evidence="1">The sequence shown here is derived from an EMBL/GenBank/DDBJ whole genome shotgun (WGS) entry which is preliminary data.</text>
</comment>
<accession>A0A0F9A3M5</accession>
<evidence type="ECO:0000313" key="1">
    <source>
        <dbReference type="EMBL" id="KKL04164.1"/>
    </source>
</evidence>
<organism evidence="1">
    <name type="scientific">marine sediment metagenome</name>
    <dbReference type="NCBI Taxonomy" id="412755"/>
    <lineage>
        <taxon>unclassified sequences</taxon>
        <taxon>metagenomes</taxon>
        <taxon>ecological metagenomes</taxon>
    </lineage>
</organism>
<reference evidence="1" key="1">
    <citation type="journal article" date="2015" name="Nature">
        <title>Complex archaea that bridge the gap between prokaryotes and eukaryotes.</title>
        <authorList>
            <person name="Spang A."/>
            <person name="Saw J.H."/>
            <person name="Jorgensen S.L."/>
            <person name="Zaremba-Niedzwiedzka K."/>
            <person name="Martijn J."/>
            <person name="Lind A.E."/>
            <person name="van Eijk R."/>
            <person name="Schleper C."/>
            <person name="Guy L."/>
            <person name="Ettema T.J."/>
        </authorList>
    </citation>
    <scope>NUCLEOTIDE SEQUENCE</scope>
</reference>
<protein>
    <submittedName>
        <fullName evidence="1">Uncharacterized protein</fullName>
    </submittedName>
</protein>